<name>A0A8S9QT85_BRACR</name>
<evidence type="ECO:0000313" key="2">
    <source>
        <dbReference type="EMBL" id="KAF3554917.1"/>
    </source>
</evidence>
<dbReference type="EMBL" id="QGKX02000996">
    <property type="protein sequence ID" value="KAF3554917.1"/>
    <property type="molecule type" value="Genomic_DNA"/>
</dbReference>
<feature type="region of interest" description="Disordered" evidence="1">
    <location>
        <begin position="1"/>
        <end position="36"/>
    </location>
</feature>
<dbReference type="Proteomes" id="UP000712600">
    <property type="component" value="Unassembled WGS sequence"/>
</dbReference>
<sequence>MKQRITLKKKSDPGKTLQENTPNSDGGSDGHQGRRTFVTDCRPISDENQKSEIEHQPDDVLHAPFWIFKVECDPFRRTGVVVSSICVCYSDSGVKRELDGEISIDTPLEPSLDCRFEATIDRVLEALINSDPTNEVDDFSEGSIDSWENDYYQPSFAIHIVIP</sequence>
<dbReference type="AlphaFoldDB" id="A0A8S9QT85"/>
<evidence type="ECO:0000313" key="3">
    <source>
        <dbReference type="Proteomes" id="UP000712600"/>
    </source>
</evidence>
<comment type="caution">
    <text evidence="2">The sequence shown here is derived from an EMBL/GenBank/DDBJ whole genome shotgun (WGS) entry which is preliminary data.</text>
</comment>
<reference evidence="2" key="1">
    <citation type="submission" date="2019-12" db="EMBL/GenBank/DDBJ databases">
        <title>Genome sequencing and annotation of Brassica cretica.</title>
        <authorList>
            <person name="Studholme D.J."/>
            <person name="Sarris P."/>
        </authorList>
    </citation>
    <scope>NUCLEOTIDE SEQUENCE</scope>
    <source>
        <strain evidence="2">PFS-109/04</strain>
        <tissue evidence="2">Leaf</tissue>
    </source>
</reference>
<feature type="compositionally biased region" description="Polar residues" evidence="1">
    <location>
        <begin position="17"/>
        <end position="26"/>
    </location>
</feature>
<proteinExistence type="predicted"/>
<organism evidence="2 3">
    <name type="scientific">Brassica cretica</name>
    <name type="common">Mustard</name>
    <dbReference type="NCBI Taxonomy" id="69181"/>
    <lineage>
        <taxon>Eukaryota</taxon>
        <taxon>Viridiplantae</taxon>
        <taxon>Streptophyta</taxon>
        <taxon>Embryophyta</taxon>
        <taxon>Tracheophyta</taxon>
        <taxon>Spermatophyta</taxon>
        <taxon>Magnoliopsida</taxon>
        <taxon>eudicotyledons</taxon>
        <taxon>Gunneridae</taxon>
        <taxon>Pentapetalae</taxon>
        <taxon>rosids</taxon>
        <taxon>malvids</taxon>
        <taxon>Brassicales</taxon>
        <taxon>Brassicaceae</taxon>
        <taxon>Brassiceae</taxon>
        <taxon>Brassica</taxon>
    </lineage>
</organism>
<gene>
    <name evidence="2" type="ORF">F2Q69_00016870</name>
</gene>
<protein>
    <submittedName>
        <fullName evidence="2">Uncharacterized protein</fullName>
    </submittedName>
</protein>
<evidence type="ECO:0000256" key="1">
    <source>
        <dbReference type="SAM" id="MobiDB-lite"/>
    </source>
</evidence>
<accession>A0A8S9QT85</accession>